<proteinExistence type="predicted"/>
<feature type="non-terminal residue" evidence="1">
    <location>
        <position position="1"/>
    </location>
</feature>
<organism evidence="1">
    <name type="scientific">Nothobranchius furzeri</name>
    <name type="common">Turquoise killifish</name>
    <dbReference type="NCBI Taxonomy" id="105023"/>
    <lineage>
        <taxon>Eukaryota</taxon>
        <taxon>Metazoa</taxon>
        <taxon>Chordata</taxon>
        <taxon>Craniata</taxon>
        <taxon>Vertebrata</taxon>
        <taxon>Euteleostomi</taxon>
        <taxon>Actinopterygii</taxon>
        <taxon>Neopterygii</taxon>
        <taxon>Teleostei</taxon>
        <taxon>Neoteleostei</taxon>
        <taxon>Acanthomorphata</taxon>
        <taxon>Ovalentaria</taxon>
        <taxon>Atherinomorphae</taxon>
        <taxon>Cyprinodontiformes</taxon>
        <taxon>Nothobranchiidae</taxon>
        <taxon>Nothobranchius</taxon>
    </lineage>
</organism>
<dbReference type="EMBL" id="HAEJ01011604">
    <property type="protein sequence ID" value="SBS52061.1"/>
    <property type="molecule type" value="Transcribed_RNA"/>
</dbReference>
<reference evidence="1" key="1">
    <citation type="submission" date="2016-05" db="EMBL/GenBank/DDBJ databases">
        <authorList>
            <person name="Lavstsen T."/>
            <person name="Jespersen J.S."/>
        </authorList>
    </citation>
    <scope>NUCLEOTIDE SEQUENCE</scope>
    <source>
        <tissue evidence="1">Brain</tissue>
    </source>
</reference>
<dbReference type="AlphaFoldDB" id="A0A1A8UWU7"/>
<accession>A0A1A8UWU7</accession>
<sequence>RFYSVTAGAEASAGITLHPCQGDEWDYIMSDVQATL</sequence>
<protein>
    <submittedName>
        <fullName evidence="1">Family with sequence similarity 135, member B</fullName>
    </submittedName>
</protein>
<evidence type="ECO:0000313" key="1">
    <source>
        <dbReference type="EMBL" id="SBS52061.1"/>
    </source>
</evidence>
<reference evidence="1" key="2">
    <citation type="submission" date="2016-06" db="EMBL/GenBank/DDBJ databases">
        <title>The genome of a short-lived fish provides insights into sex chromosome evolution and the genetic control of aging.</title>
        <authorList>
            <person name="Reichwald K."/>
            <person name="Felder M."/>
            <person name="Petzold A."/>
            <person name="Koch P."/>
            <person name="Groth M."/>
            <person name="Platzer M."/>
        </authorList>
    </citation>
    <scope>NUCLEOTIDE SEQUENCE</scope>
    <source>
        <tissue evidence="1">Brain</tissue>
    </source>
</reference>
<gene>
    <name evidence="1" type="primary">FAM135B</name>
</gene>
<feature type="non-terminal residue" evidence="1">
    <location>
        <position position="36"/>
    </location>
</feature>
<name>A0A1A8UWU7_NOTFU</name>